<proteinExistence type="predicted"/>
<keyword evidence="1" id="KW-0732">Signal</keyword>
<dbReference type="Pfam" id="PF11611">
    <property type="entry name" value="DUF4352"/>
    <property type="match status" value="1"/>
</dbReference>
<name>A0ABW3BJN7_9ACTN</name>
<evidence type="ECO:0000259" key="4">
    <source>
        <dbReference type="Pfam" id="PF11611"/>
    </source>
</evidence>
<reference evidence="6" key="1">
    <citation type="journal article" date="2019" name="Int. J. Syst. Evol. Microbiol.">
        <title>The Global Catalogue of Microorganisms (GCM) 10K type strain sequencing project: providing services to taxonomists for standard genome sequencing and annotation.</title>
        <authorList>
            <consortium name="The Broad Institute Genomics Platform"/>
            <consortium name="The Broad Institute Genome Sequencing Center for Infectious Disease"/>
            <person name="Wu L."/>
            <person name="Ma J."/>
        </authorList>
    </citation>
    <scope>NUCLEOTIDE SEQUENCE [LARGE SCALE GENOMIC DNA]</scope>
    <source>
        <strain evidence="6">CCUG 63369</strain>
    </source>
</reference>
<feature type="region of interest" description="Disordered" evidence="2">
    <location>
        <begin position="53"/>
        <end position="87"/>
    </location>
</feature>
<accession>A0ABW3BJN7</accession>
<keyword evidence="6" id="KW-1185">Reference proteome</keyword>
<evidence type="ECO:0000313" key="5">
    <source>
        <dbReference type="EMBL" id="MFD0803176.1"/>
    </source>
</evidence>
<dbReference type="InterPro" id="IPR029051">
    <property type="entry name" value="DUF4352"/>
</dbReference>
<evidence type="ECO:0000256" key="2">
    <source>
        <dbReference type="SAM" id="MobiDB-lite"/>
    </source>
</evidence>
<evidence type="ECO:0000256" key="3">
    <source>
        <dbReference type="SAM" id="Phobius"/>
    </source>
</evidence>
<dbReference type="Gene3D" id="2.60.40.1240">
    <property type="match status" value="1"/>
</dbReference>
<dbReference type="EMBL" id="JBHTHR010000764">
    <property type="protein sequence ID" value="MFD0803176.1"/>
    <property type="molecule type" value="Genomic_DNA"/>
</dbReference>
<dbReference type="InterPro" id="IPR029050">
    <property type="entry name" value="Immunoprotect_excell_Ig-like"/>
</dbReference>
<dbReference type="Proteomes" id="UP001596956">
    <property type="component" value="Unassembled WGS sequence"/>
</dbReference>
<gene>
    <name evidence="5" type="ORF">ACFQZU_17860</name>
</gene>
<comment type="caution">
    <text evidence="5">The sequence shown here is derived from an EMBL/GenBank/DDBJ whole genome shotgun (WGS) entry which is preliminary data.</text>
</comment>
<organism evidence="5 6">
    <name type="scientific">Streptomonospora algeriensis</name>
    <dbReference type="NCBI Taxonomy" id="995084"/>
    <lineage>
        <taxon>Bacteria</taxon>
        <taxon>Bacillati</taxon>
        <taxon>Actinomycetota</taxon>
        <taxon>Actinomycetes</taxon>
        <taxon>Streptosporangiales</taxon>
        <taxon>Nocardiopsidaceae</taxon>
        <taxon>Streptomonospora</taxon>
    </lineage>
</organism>
<keyword evidence="3" id="KW-0812">Transmembrane</keyword>
<sequence length="191" mass="19624">MYSQYPPQQPYPPPQPEKKPNYWLVGCFGCGGALALVVGVVLLFAVVVNSGGDGEAGGSGGDSPAASAPEEVGDEPAGSGEPVEISAEPAEYRPSALSDGEDYVAVHVTVTNNGDELLAVNPLNFTMEDADGQPRTAHLVETTGQDDNFEALELATGESESGLVVFPGTADPVSVTHTDLLGESTYTADVG</sequence>
<keyword evidence="3" id="KW-1133">Transmembrane helix</keyword>
<feature type="domain" description="DUF4352" evidence="4">
    <location>
        <begin position="98"/>
        <end position="166"/>
    </location>
</feature>
<protein>
    <submittedName>
        <fullName evidence="5">DUF4352 domain-containing protein</fullName>
    </submittedName>
</protein>
<evidence type="ECO:0000313" key="6">
    <source>
        <dbReference type="Proteomes" id="UP001596956"/>
    </source>
</evidence>
<feature type="transmembrane region" description="Helical" evidence="3">
    <location>
        <begin position="22"/>
        <end position="48"/>
    </location>
</feature>
<evidence type="ECO:0000256" key="1">
    <source>
        <dbReference type="ARBA" id="ARBA00022729"/>
    </source>
</evidence>
<keyword evidence="3" id="KW-0472">Membrane</keyword>